<dbReference type="SMART" id="SM00360">
    <property type="entry name" value="RRM"/>
    <property type="match status" value="4"/>
</dbReference>
<keyword evidence="8" id="KW-1185">Reference proteome</keyword>
<dbReference type="InterPro" id="IPR012677">
    <property type="entry name" value="Nucleotide-bd_a/b_plait_sf"/>
</dbReference>
<organism evidence="8 9">
    <name type="scientific">Pipra filicauda</name>
    <name type="common">Wire-tailed manakin</name>
    <dbReference type="NCBI Taxonomy" id="649802"/>
    <lineage>
        <taxon>Eukaryota</taxon>
        <taxon>Metazoa</taxon>
        <taxon>Chordata</taxon>
        <taxon>Craniata</taxon>
        <taxon>Vertebrata</taxon>
        <taxon>Euteleostomi</taxon>
        <taxon>Archelosauria</taxon>
        <taxon>Archosauria</taxon>
        <taxon>Dinosauria</taxon>
        <taxon>Saurischia</taxon>
        <taxon>Theropoda</taxon>
        <taxon>Coelurosauria</taxon>
        <taxon>Aves</taxon>
        <taxon>Neognathae</taxon>
        <taxon>Neoaves</taxon>
        <taxon>Telluraves</taxon>
        <taxon>Australaves</taxon>
        <taxon>Passeriformes</taxon>
        <taxon>Pipridae</taxon>
        <taxon>Pipra</taxon>
    </lineage>
</organism>
<feature type="compositionally biased region" description="Basic residues" evidence="6">
    <location>
        <begin position="596"/>
        <end position="605"/>
    </location>
</feature>
<gene>
    <name evidence="9" type="primary">RBM28</name>
</gene>
<dbReference type="GO" id="GO:0003729">
    <property type="term" value="F:mRNA binding"/>
    <property type="evidence" value="ECO:0007669"/>
    <property type="project" value="TreeGrafter"/>
</dbReference>
<feature type="domain" description="RRM" evidence="7">
    <location>
        <begin position="412"/>
        <end position="514"/>
    </location>
</feature>
<dbReference type="InterPro" id="IPR035979">
    <property type="entry name" value="RBD_domain_sf"/>
</dbReference>
<dbReference type="CTD" id="55131"/>
<feature type="domain" description="RRM" evidence="7">
    <location>
        <begin position="7"/>
        <end position="83"/>
    </location>
</feature>
<dbReference type="GeneID" id="114001400"/>
<evidence type="ECO:0000256" key="2">
    <source>
        <dbReference type="ARBA" id="ARBA00022737"/>
    </source>
</evidence>
<evidence type="ECO:0000256" key="6">
    <source>
        <dbReference type="SAM" id="MobiDB-lite"/>
    </source>
</evidence>
<keyword evidence="4" id="KW-0539">Nucleus</keyword>
<feature type="compositionally biased region" description="Pro residues" evidence="6">
    <location>
        <begin position="552"/>
        <end position="566"/>
    </location>
</feature>
<evidence type="ECO:0000256" key="5">
    <source>
        <dbReference type="PROSITE-ProRule" id="PRU00176"/>
    </source>
</evidence>
<dbReference type="CDD" id="cd12414">
    <property type="entry name" value="RRM2_RBM28_like"/>
    <property type="match status" value="1"/>
</dbReference>
<keyword evidence="3 5" id="KW-0694">RNA-binding</keyword>
<evidence type="ECO:0000256" key="4">
    <source>
        <dbReference type="ARBA" id="ARBA00023242"/>
    </source>
</evidence>
<dbReference type="AlphaFoldDB" id="A0A7R5L578"/>
<dbReference type="PANTHER" id="PTHR48039:SF5">
    <property type="entry name" value="RNA-BINDING PROTEIN 28"/>
    <property type="match status" value="1"/>
</dbReference>
<feature type="region of interest" description="Disordered" evidence="6">
    <location>
        <begin position="201"/>
        <end position="257"/>
    </location>
</feature>
<dbReference type="CDD" id="cd12415">
    <property type="entry name" value="RRM3_RBM28_like"/>
    <property type="match status" value="1"/>
</dbReference>
<feature type="domain" description="RRM" evidence="7">
    <location>
        <begin position="121"/>
        <end position="198"/>
    </location>
</feature>
<dbReference type="Gene3D" id="3.30.70.330">
    <property type="match status" value="4"/>
</dbReference>
<proteinExistence type="predicted"/>
<dbReference type="FunFam" id="3.30.70.330:FF:000340">
    <property type="entry name" value="RNA-binding motif protein 28"/>
    <property type="match status" value="1"/>
</dbReference>
<feature type="region of interest" description="Disordered" evidence="6">
    <location>
        <begin position="342"/>
        <end position="362"/>
    </location>
</feature>
<name>A0A7R5L578_9PASS</name>
<keyword evidence="2" id="KW-0677">Repeat</keyword>
<dbReference type="SUPFAM" id="SSF54928">
    <property type="entry name" value="RNA-binding domain, RBD"/>
    <property type="match status" value="3"/>
</dbReference>
<sequence>MAAPSARTVLVRGLPPSATGPLLERLFGALGPLRRCFVVTEKGSPKCRGFGYVTFSLPEDAGRALRDPPELGGRPLGVSLARPRPKRDRGPRGGQEGEGEGGEPPPEHPRPKKPRPPSRKARLILRNLSFQCSEDELRGLFAPFGPVLELNMPRKPDGTPRGFAFVQLRNVREAAAALGGLNGAQLRGRPLAVDWAVAKDKYQATQGPPKPSGGGEEEKEEEKEEDEEDDEEDEEEGGSPPKRAKGGRPRPSDVGEGRTVFIRNLSFDTEEEALEEALQRFGGVTYVRLVLHPHTGTPKGSAFAQFETPEGAQKCLEAAQEGPEGGGLRLDGRVLRVDPALSRDQAQQLRGESGGGQPRTGTRNLYLAREGAIRPGSQAAQGVSEADMAKRARFEELKRRRLQDPNVGVSRTRLCLHNLPKALDTPRLRALLRGVLRHNGGAPPHIKECRVMRELRGQGQSLGFAFVEFEAHEEALGALRRLNNNPELFGPHKRPIVEFALEDRRKLRLREQRIQRGLLKAKAKAAEAARPPETPQGPLDHPEGSGGQDPPSKAPPAKAPPGPPGTPWAGFCTQGPGGRGAPGTPRNRVLAVPSHRGPKIRKRDKGKAQPPPPKPPKAPKAPRRREKRQETPPQKQRRRRGGPGGSEAKFNELVERYKRKILGSQPPTARGGKWFES</sequence>
<dbReference type="InterPro" id="IPR000504">
    <property type="entry name" value="RRM_dom"/>
</dbReference>
<protein>
    <submittedName>
        <fullName evidence="9">RNA-binding protein 28</fullName>
    </submittedName>
</protein>
<reference evidence="9" key="1">
    <citation type="submission" date="2025-08" db="UniProtKB">
        <authorList>
            <consortium name="RefSeq"/>
        </authorList>
    </citation>
    <scope>IDENTIFICATION</scope>
    <source>
        <tissue evidence="9">Muscle</tissue>
    </source>
</reference>
<feature type="compositionally biased region" description="Pro residues" evidence="6">
    <location>
        <begin position="609"/>
        <end position="619"/>
    </location>
</feature>
<evidence type="ECO:0000313" key="9">
    <source>
        <dbReference type="RefSeq" id="XP_039245432.1"/>
    </source>
</evidence>
<dbReference type="Proteomes" id="UP000504627">
    <property type="component" value="Unplaced"/>
</dbReference>
<dbReference type="Pfam" id="PF00076">
    <property type="entry name" value="RRM_1"/>
    <property type="match status" value="4"/>
</dbReference>
<dbReference type="GO" id="GO:0005730">
    <property type="term" value="C:nucleolus"/>
    <property type="evidence" value="ECO:0007669"/>
    <property type="project" value="TreeGrafter"/>
</dbReference>
<dbReference type="CDD" id="cd12413">
    <property type="entry name" value="RRM1_RBM28_like"/>
    <property type="match status" value="1"/>
</dbReference>
<dbReference type="InterPro" id="IPR051945">
    <property type="entry name" value="RRM_MRD1_RNA_proc_ribogen"/>
</dbReference>
<dbReference type="InParanoid" id="A0A7R5L578"/>
<dbReference type="RefSeq" id="XP_039245432.1">
    <property type="nucleotide sequence ID" value="XM_039389498.1"/>
</dbReference>
<evidence type="ECO:0000259" key="7">
    <source>
        <dbReference type="PROSITE" id="PS50102"/>
    </source>
</evidence>
<comment type="subcellular location">
    <subcellularLocation>
        <location evidence="1">Nucleus</location>
    </subcellularLocation>
</comment>
<feature type="compositionally biased region" description="Basic residues" evidence="6">
    <location>
        <begin position="110"/>
        <end position="119"/>
    </location>
</feature>
<feature type="region of interest" description="Disordered" evidence="6">
    <location>
        <begin position="520"/>
        <end position="677"/>
    </location>
</feature>
<dbReference type="FunFam" id="3.30.70.330:FF:000182">
    <property type="entry name" value="RNA-binding motif protein 28"/>
    <property type="match status" value="1"/>
</dbReference>
<feature type="domain" description="RRM" evidence="7">
    <location>
        <begin position="258"/>
        <end position="342"/>
    </location>
</feature>
<dbReference type="PANTHER" id="PTHR48039">
    <property type="entry name" value="RNA-BINDING MOTIF PROTEIN 14B"/>
    <property type="match status" value="1"/>
</dbReference>
<dbReference type="PROSITE" id="PS50102">
    <property type="entry name" value="RRM"/>
    <property type="match status" value="4"/>
</dbReference>
<feature type="compositionally biased region" description="Acidic residues" evidence="6">
    <location>
        <begin position="215"/>
        <end position="237"/>
    </location>
</feature>
<evidence type="ECO:0000256" key="3">
    <source>
        <dbReference type="ARBA" id="ARBA00022884"/>
    </source>
</evidence>
<accession>A0A7R5L578</accession>
<evidence type="ECO:0000256" key="1">
    <source>
        <dbReference type="ARBA" id="ARBA00004123"/>
    </source>
</evidence>
<dbReference type="CDD" id="cd12416">
    <property type="entry name" value="RRM4_RBM28_like"/>
    <property type="match status" value="1"/>
</dbReference>
<feature type="region of interest" description="Disordered" evidence="6">
    <location>
        <begin position="62"/>
        <end position="119"/>
    </location>
</feature>
<evidence type="ECO:0000313" key="8">
    <source>
        <dbReference type="Proteomes" id="UP000504627"/>
    </source>
</evidence>